<keyword evidence="4 7" id="KW-0812">Transmembrane</keyword>
<evidence type="ECO:0000256" key="3">
    <source>
        <dbReference type="ARBA" id="ARBA00022475"/>
    </source>
</evidence>
<feature type="domain" description="VTT" evidence="8">
    <location>
        <begin position="83"/>
        <end position="210"/>
    </location>
</feature>
<keyword evidence="6 7" id="KW-0472">Membrane</keyword>
<keyword evidence="10" id="KW-1185">Reference proteome</keyword>
<gene>
    <name evidence="9" type="primary">dedA</name>
    <name evidence="9" type="ORF">DYBT9275_03978</name>
</gene>
<reference evidence="9" key="1">
    <citation type="submission" date="2021-04" db="EMBL/GenBank/DDBJ databases">
        <authorList>
            <person name="Rodrigo-Torres L."/>
            <person name="Arahal R. D."/>
            <person name="Lucena T."/>
        </authorList>
    </citation>
    <scope>NUCLEOTIDE SEQUENCE</scope>
    <source>
        <strain evidence="9">CECT 9275</strain>
    </source>
</reference>
<comment type="caution">
    <text evidence="9">The sequence shown here is derived from an EMBL/GenBank/DDBJ whole genome shotgun (WGS) entry which is preliminary data.</text>
</comment>
<sequence>MEKPSKNGKSINNRTLGTIHLKISSTYYLTTTLAMEFLKQFIDIFLHLDKHLFDIVQEYGTLTYLILFLIVFTETGLVIMPLLPGDSLLFAAGALAANESTGLNVWLIIIILIVAALLGDNVNYFIGKKFSGEIKKRERILFLKREYLEKTEAFYAKHGGSTVIMARFIPIIRTIAPFVAGAGSMTYSKYITFCVIGALLWVPTLTLLGYFFGGFEIVKNNFELVVFAIIGFSILPMIYQFLKSKFSKPSAA</sequence>
<comment type="similarity">
    <text evidence="2 7">Belongs to the DedA family.</text>
</comment>
<organism evidence="9 10">
    <name type="scientific">Dyadobacter helix</name>
    <dbReference type="NCBI Taxonomy" id="2822344"/>
    <lineage>
        <taxon>Bacteria</taxon>
        <taxon>Pseudomonadati</taxon>
        <taxon>Bacteroidota</taxon>
        <taxon>Cytophagia</taxon>
        <taxon>Cytophagales</taxon>
        <taxon>Spirosomataceae</taxon>
        <taxon>Dyadobacter</taxon>
    </lineage>
</organism>
<dbReference type="InterPro" id="IPR058127">
    <property type="entry name" value="DedA"/>
</dbReference>
<dbReference type="InterPro" id="IPR032816">
    <property type="entry name" value="VTT_dom"/>
</dbReference>
<keyword evidence="5 7" id="KW-1133">Transmembrane helix</keyword>
<feature type="transmembrane region" description="Helical" evidence="7">
    <location>
        <begin position="190"/>
        <end position="212"/>
    </location>
</feature>
<evidence type="ECO:0000256" key="1">
    <source>
        <dbReference type="ARBA" id="ARBA00004651"/>
    </source>
</evidence>
<evidence type="ECO:0000313" key="10">
    <source>
        <dbReference type="Proteomes" id="UP000680038"/>
    </source>
</evidence>
<dbReference type="AlphaFoldDB" id="A0A916JEF3"/>
<dbReference type="NCBIfam" id="NF008102">
    <property type="entry name" value="PRK10847.1"/>
    <property type="match status" value="1"/>
</dbReference>
<evidence type="ECO:0000256" key="7">
    <source>
        <dbReference type="RuleBase" id="RU367016"/>
    </source>
</evidence>
<dbReference type="PANTHER" id="PTHR30353:SF0">
    <property type="entry name" value="TRANSMEMBRANE PROTEIN"/>
    <property type="match status" value="1"/>
</dbReference>
<dbReference type="Pfam" id="PF09335">
    <property type="entry name" value="VTT_dom"/>
    <property type="match status" value="1"/>
</dbReference>
<dbReference type="EMBL" id="CAJRAF010000002">
    <property type="protein sequence ID" value="CAG5007164.1"/>
    <property type="molecule type" value="Genomic_DNA"/>
</dbReference>
<evidence type="ECO:0000256" key="6">
    <source>
        <dbReference type="ARBA" id="ARBA00023136"/>
    </source>
</evidence>
<keyword evidence="3 7" id="KW-1003">Cell membrane</keyword>
<protein>
    <submittedName>
        <fullName evidence="9">Protein DedA</fullName>
    </submittedName>
</protein>
<accession>A0A916JEF3</accession>
<feature type="transmembrane region" description="Helical" evidence="7">
    <location>
        <begin position="103"/>
        <end position="126"/>
    </location>
</feature>
<proteinExistence type="inferred from homology"/>
<feature type="transmembrane region" description="Helical" evidence="7">
    <location>
        <begin position="224"/>
        <end position="242"/>
    </location>
</feature>
<dbReference type="Proteomes" id="UP000680038">
    <property type="component" value="Unassembled WGS sequence"/>
</dbReference>
<dbReference type="InterPro" id="IPR032818">
    <property type="entry name" value="DedA-like"/>
</dbReference>
<evidence type="ECO:0000313" key="9">
    <source>
        <dbReference type="EMBL" id="CAG5007164.1"/>
    </source>
</evidence>
<dbReference type="PANTHER" id="PTHR30353">
    <property type="entry name" value="INNER MEMBRANE PROTEIN DEDA-RELATED"/>
    <property type="match status" value="1"/>
</dbReference>
<feature type="transmembrane region" description="Helical" evidence="7">
    <location>
        <begin position="62"/>
        <end position="83"/>
    </location>
</feature>
<comment type="subcellular location">
    <subcellularLocation>
        <location evidence="1 7">Cell membrane</location>
        <topology evidence="1 7">Multi-pass membrane protein</topology>
    </subcellularLocation>
</comment>
<name>A0A916JEF3_9BACT</name>
<evidence type="ECO:0000259" key="8">
    <source>
        <dbReference type="Pfam" id="PF09335"/>
    </source>
</evidence>
<dbReference type="GO" id="GO:0005886">
    <property type="term" value="C:plasma membrane"/>
    <property type="evidence" value="ECO:0007669"/>
    <property type="project" value="UniProtKB-SubCell"/>
</dbReference>
<evidence type="ECO:0000256" key="2">
    <source>
        <dbReference type="ARBA" id="ARBA00010792"/>
    </source>
</evidence>
<evidence type="ECO:0000256" key="5">
    <source>
        <dbReference type="ARBA" id="ARBA00022989"/>
    </source>
</evidence>
<evidence type="ECO:0000256" key="4">
    <source>
        <dbReference type="ARBA" id="ARBA00022692"/>
    </source>
</evidence>